<dbReference type="PANTHER" id="PTHR43174:SF1">
    <property type="entry name" value="UDP-N-ACETYLGLUCOSAMINE 2-EPIMERASE"/>
    <property type="match status" value="1"/>
</dbReference>
<dbReference type="GO" id="GO:0008761">
    <property type="term" value="F:UDP-N-acetylglucosamine 2-epimerase activity"/>
    <property type="evidence" value="ECO:0007669"/>
    <property type="project" value="UniProtKB-EC"/>
</dbReference>
<dbReference type="CDD" id="cd03786">
    <property type="entry name" value="GTB_UDP-GlcNAc_2-Epimerase"/>
    <property type="match status" value="1"/>
</dbReference>
<dbReference type="AlphaFoldDB" id="A0A7X9IIW8"/>
<dbReference type="NCBIfam" id="TIGR00236">
    <property type="entry name" value="wecB"/>
    <property type="match status" value="1"/>
</dbReference>
<evidence type="ECO:0000259" key="2">
    <source>
        <dbReference type="Pfam" id="PF02350"/>
    </source>
</evidence>
<comment type="similarity">
    <text evidence="1">Belongs to the UDP-N-acetylglucosamine 2-epimerase family.</text>
</comment>
<feature type="domain" description="UDP-N-acetylglucosamine 2-epimerase" evidence="2">
    <location>
        <begin position="27"/>
        <end position="354"/>
    </location>
</feature>
<evidence type="ECO:0000313" key="3">
    <source>
        <dbReference type="EMBL" id="NMC62035.1"/>
    </source>
</evidence>
<dbReference type="Proteomes" id="UP000524246">
    <property type="component" value="Unassembled WGS sequence"/>
</dbReference>
<dbReference type="EC" id="5.1.3.14" evidence="3"/>
<dbReference type="PANTHER" id="PTHR43174">
    <property type="entry name" value="UDP-N-ACETYLGLUCOSAMINE 2-EPIMERASE"/>
    <property type="match status" value="1"/>
</dbReference>
<comment type="caution">
    <text evidence="3">The sequence shown here is derived from an EMBL/GenBank/DDBJ whole genome shotgun (WGS) entry which is preliminary data.</text>
</comment>
<dbReference type="InterPro" id="IPR029767">
    <property type="entry name" value="WecB-like"/>
</dbReference>
<evidence type="ECO:0000313" key="4">
    <source>
        <dbReference type="Proteomes" id="UP000524246"/>
    </source>
</evidence>
<name>A0A7X9IIW8_9DELT</name>
<keyword evidence="1 3" id="KW-0413">Isomerase</keyword>
<proteinExistence type="inferred from homology"/>
<dbReference type="InterPro" id="IPR003331">
    <property type="entry name" value="UDP_GlcNAc_Epimerase_2_dom"/>
</dbReference>
<dbReference type="Pfam" id="PF02350">
    <property type="entry name" value="Epimerase_2"/>
    <property type="match status" value="1"/>
</dbReference>
<gene>
    <name evidence="3" type="primary">wecB</name>
    <name evidence="3" type="ORF">GYA55_02585</name>
</gene>
<dbReference type="SUPFAM" id="SSF53756">
    <property type="entry name" value="UDP-Glycosyltransferase/glycogen phosphorylase"/>
    <property type="match status" value="1"/>
</dbReference>
<sequence length="366" mass="41671">MKVLTILGTRPEIIRLSRVIEKLDAVCEQILVHTGQNYDKNLNDVFFEDLKVRKPDYYLEAIGSFGEQIGIITSKMEKIFAKEQPDRFLVLGDTNSSLAAIAAKRLGIPVYHMEAGNRCYDERVPEEVNRGIIDRCSDIFMPYTERSRKNLIREGVPGDRIFVTGNPIFEVIEYYKPQIENSKILAKLGIEERKFILVTMHRQENVDIESRLRSLVAAFQALQEKYCMPVIVSTHPRTRSRMQAISLEAKNSNMRFLDPFGFFDFIKLEKNAYCVLSDSGTVQEECSIFGVPNVTIRDVTERPETIECGSNMLSGAEVESVLRCVNVVLAQESKWTAPPEYLAKNVSDTVVKIVLSYKLPRPGCQR</sequence>
<organism evidence="3 4">
    <name type="scientific">SAR324 cluster bacterium</name>
    <dbReference type="NCBI Taxonomy" id="2024889"/>
    <lineage>
        <taxon>Bacteria</taxon>
        <taxon>Deltaproteobacteria</taxon>
        <taxon>SAR324 cluster</taxon>
    </lineage>
</organism>
<dbReference type="EMBL" id="JAAZON010000103">
    <property type="protein sequence ID" value="NMC62035.1"/>
    <property type="molecule type" value="Genomic_DNA"/>
</dbReference>
<evidence type="ECO:0000256" key="1">
    <source>
        <dbReference type="RuleBase" id="RU003513"/>
    </source>
</evidence>
<reference evidence="3 4" key="1">
    <citation type="journal article" date="2020" name="Biotechnol. Biofuels">
        <title>New insights from the biogas microbiome by comprehensive genome-resolved metagenomics of nearly 1600 species originating from multiple anaerobic digesters.</title>
        <authorList>
            <person name="Campanaro S."/>
            <person name="Treu L."/>
            <person name="Rodriguez-R L.M."/>
            <person name="Kovalovszki A."/>
            <person name="Ziels R.M."/>
            <person name="Maus I."/>
            <person name="Zhu X."/>
            <person name="Kougias P.G."/>
            <person name="Basile A."/>
            <person name="Luo G."/>
            <person name="Schluter A."/>
            <person name="Konstantinidis K.T."/>
            <person name="Angelidaki I."/>
        </authorList>
    </citation>
    <scope>NUCLEOTIDE SEQUENCE [LARGE SCALE GENOMIC DNA]</scope>
    <source>
        <strain evidence="3">AS27yjCOA_65</strain>
    </source>
</reference>
<dbReference type="Gene3D" id="3.40.50.2000">
    <property type="entry name" value="Glycogen Phosphorylase B"/>
    <property type="match status" value="2"/>
</dbReference>
<protein>
    <submittedName>
        <fullName evidence="3">UDP-N-acetylglucosamine 2-epimerase (Non-hydrolyzing)</fullName>
        <ecNumber evidence="3">5.1.3.14</ecNumber>
    </submittedName>
</protein>
<accession>A0A7X9IIW8</accession>